<sequence>MPPSDMYTTVLRFIQHKNVDSLVEGNYLAAARYENLLNKYLTRNNVNNAKAKQENDEYLLNLEINQLKSKLADIQTEFKKKIDQEKDHDTKTIANLKQKHAFQLKEFEKFWNEDENIRPYVKSSARLNNMRAQLKNLTLTKDFDKAVELDKEIKSLEKIESAQAQTVLNGIIEKKKATLLQAQQDELIRARQFSIKAVEEINAKHNKIIEHIMARITKLRQDKADNRAKDPMRGIHISTDDSYSPRSKSIMNNYKRNSVPKRLSLKPLCPAIIVPFSKRSHSRMK</sequence>
<dbReference type="InParanoid" id="A2G186"/>
<accession>A2G186</accession>
<organism evidence="2 3">
    <name type="scientific">Trichomonas vaginalis (strain ATCC PRA-98 / G3)</name>
    <dbReference type="NCBI Taxonomy" id="412133"/>
    <lineage>
        <taxon>Eukaryota</taxon>
        <taxon>Metamonada</taxon>
        <taxon>Parabasalia</taxon>
        <taxon>Trichomonadida</taxon>
        <taxon>Trichomonadidae</taxon>
        <taxon>Trichomonas</taxon>
    </lineage>
</organism>
<proteinExistence type="predicted"/>
<feature type="region of interest" description="Disordered" evidence="1">
    <location>
        <begin position="224"/>
        <end position="248"/>
    </location>
</feature>
<dbReference type="KEGG" id="tva:4746747"/>
<dbReference type="Proteomes" id="UP000001542">
    <property type="component" value="Unassembled WGS sequence"/>
</dbReference>
<evidence type="ECO:0000313" key="2">
    <source>
        <dbReference type="EMBL" id="EAX89080.1"/>
    </source>
</evidence>
<feature type="compositionally biased region" description="Basic and acidic residues" evidence="1">
    <location>
        <begin position="224"/>
        <end position="233"/>
    </location>
</feature>
<keyword evidence="3" id="KW-1185">Reference proteome</keyword>
<dbReference type="VEuPathDB" id="TrichDB:TVAGG3_0559360"/>
<dbReference type="AlphaFoldDB" id="A2G186"/>
<name>A2G186_TRIV3</name>
<reference evidence="2" key="2">
    <citation type="journal article" date="2007" name="Science">
        <title>Draft genome sequence of the sexually transmitted pathogen Trichomonas vaginalis.</title>
        <authorList>
            <person name="Carlton J.M."/>
            <person name="Hirt R.P."/>
            <person name="Silva J.C."/>
            <person name="Delcher A.L."/>
            <person name="Schatz M."/>
            <person name="Zhao Q."/>
            <person name="Wortman J.R."/>
            <person name="Bidwell S.L."/>
            <person name="Alsmark U.C.M."/>
            <person name="Besteiro S."/>
            <person name="Sicheritz-Ponten T."/>
            <person name="Noel C.J."/>
            <person name="Dacks J.B."/>
            <person name="Foster P.G."/>
            <person name="Simillion C."/>
            <person name="Van de Peer Y."/>
            <person name="Miranda-Saavedra D."/>
            <person name="Barton G.J."/>
            <person name="Westrop G.D."/>
            <person name="Mueller S."/>
            <person name="Dessi D."/>
            <person name="Fiori P.L."/>
            <person name="Ren Q."/>
            <person name="Paulsen I."/>
            <person name="Zhang H."/>
            <person name="Bastida-Corcuera F.D."/>
            <person name="Simoes-Barbosa A."/>
            <person name="Brown M.T."/>
            <person name="Hayes R.D."/>
            <person name="Mukherjee M."/>
            <person name="Okumura C.Y."/>
            <person name="Schneider R."/>
            <person name="Smith A.J."/>
            <person name="Vanacova S."/>
            <person name="Villalvazo M."/>
            <person name="Haas B.J."/>
            <person name="Pertea M."/>
            <person name="Feldblyum T.V."/>
            <person name="Utterback T.R."/>
            <person name="Shu C.L."/>
            <person name="Osoegawa K."/>
            <person name="de Jong P.J."/>
            <person name="Hrdy I."/>
            <person name="Horvathova L."/>
            <person name="Zubacova Z."/>
            <person name="Dolezal P."/>
            <person name="Malik S.B."/>
            <person name="Logsdon J.M. Jr."/>
            <person name="Henze K."/>
            <person name="Gupta A."/>
            <person name="Wang C.C."/>
            <person name="Dunne R.L."/>
            <person name="Upcroft J.A."/>
            <person name="Upcroft P."/>
            <person name="White O."/>
            <person name="Salzberg S.L."/>
            <person name="Tang P."/>
            <person name="Chiu C.-H."/>
            <person name="Lee Y.-S."/>
            <person name="Embley T.M."/>
            <person name="Coombs G.H."/>
            <person name="Mottram J.C."/>
            <person name="Tachezy J."/>
            <person name="Fraser-Liggett C.M."/>
            <person name="Johnson P.J."/>
        </authorList>
    </citation>
    <scope>NUCLEOTIDE SEQUENCE [LARGE SCALE GENOMIC DNA]</scope>
    <source>
        <strain evidence="2">G3</strain>
    </source>
</reference>
<dbReference type="RefSeq" id="XP_001302010.1">
    <property type="nucleotide sequence ID" value="XM_001302009.1"/>
</dbReference>
<dbReference type="PANTHER" id="PTHR47026:SF2">
    <property type="entry name" value="FLAGELLAR ASSOCIATED PROTEIN"/>
    <property type="match status" value="1"/>
</dbReference>
<gene>
    <name evidence="2" type="ORF">TVAG_261250</name>
</gene>
<protein>
    <submittedName>
        <fullName evidence="2">Uncharacterized protein</fullName>
    </submittedName>
</protein>
<dbReference type="PANTHER" id="PTHR47026">
    <property type="entry name" value="PIGMENTOSA GTPASE REGULATOR-LIKE PROTEIN, PUTATIVE-RELATED"/>
    <property type="match status" value="1"/>
</dbReference>
<dbReference type="VEuPathDB" id="TrichDB:TVAG_261250"/>
<reference evidence="2" key="1">
    <citation type="submission" date="2006-10" db="EMBL/GenBank/DDBJ databases">
        <authorList>
            <person name="Amadeo P."/>
            <person name="Zhao Q."/>
            <person name="Wortman J."/>
            <person name="Fraser-Liggett C."/>
            <person name="Carlton J."/>
        </authorList>
    </citation>
    <scope>NUCLEOTIDE SEQUENCE</scope>
    <source>
        <strain evidence="2">G3</strain>
    </source>
</reference>
<dbReference type="EMBL" id="DS114236">
    <property type="protein sequence ID" value="EAX89080.1"/>
    <property type="molecule type" value="Genomic_DNA"/>
</dbReference>
<evidence type="ECO:0000313" key="3">
    <source>
        <dbReference type="Proteomes" id="UP000001542"/>
    </source>
</evidence>
<evidence type="ECO:0000256" key="1">
    <source>
        <dbReference type="SAM" id="MobiDB-lite"/>
    </source>
</evidence>